<proteinExistence type="predicted"/>
<gene>
    <name evidence="1" type="ORF">OCBIM_22036093mg</name>
</gene>
<accession>A0A0L8I445</accession>
<evidence type="ECO:0000313" key="1">
    <source>
        <dbReference type="EMBL" id="KOF96231.1"/>
    </source>
</evidence>
<organism evidence="1">
    <name type="scientific">Octopus bimaculoides</name>
    <name type="common">California two-spotted octopus</name>
    <dbReference type="NCBI Taxonomy" id="37653"/>
    <lineage>
        <taxon>Eukaryota</taxon>
        <taxon>Metazoa</taxon>
        <taxon>Spiralia</taxon>
        <taxon>Lophotrochozoa</taxon>
        <taxon>Mollusca</taxon>
        <taxon>Cephalopoda</taxon>
        <taxon>Coleoidea</taxon>
        <taxon>Octopodiformes</taxon>
        <taxon>Octopoda</taxon>
        <taxon>Incirrata</taxon>
        <taxon>Octopodidae</taxon>
        <taxon>Octopus</taxon>
    </lineage>
</organism>
<dbReference type="EMBL" id="KQ416616">
    <property type="protein sequence ID" value="KOF96231.1"/>
    <property type="molecule type" value="Genomic_DNA"/>
</dbReference>
<reference evidence="1" key="1">
    <citation type="submission" date="2015-07" db="EMBL/GenBank/DDBJ databases">
        <title>MeaNS - Measles Nucleotide Surveillance Program.</title>
        <authorList>
            <person name="Tran T."/>
            <person name="Druce J."/>
        </authorList>
    </citation>
    <scope>NUCLEOTIDE SEQUENCE</scope>
    <source>
        <strain evidence="1">UCB-OBI-ISO-001</strain>
        <tissue evidence="1">Gonad</tissue>
    </source>
</reference>
<name>A0A0L8I445_OCTBM</name>
<protein>
    <submittedName>
        <fullName evidence="1">Uncharacterized protein</fullName>
    </submittedName>
</protein>
<sequence>MKYWFMLLFMNTCKRLYIKSLSQTHTHTELSVHLSGEKKGRGSGTGIFFIIILSWCD</sequence>
<dbReference type="AlphaFoldDB" id="A0A0L8I445"/>